<sequence>MNDVVPCSGMLFDNLDEVERFYRDYGRRVGFEVIIRNTHRHSRSNEACSRMYICRLSGRVCSSSANVDEELNLKRTRDTIDRTKCKARISVVHRVKTDKWEITTVELEHNHPMVTPDKVQFMQRSRNIGPVARSLIETLNKSGIGPSKVLKVMVEALGGLENVGFTNQDIL</sequence>
<accession>A0AAF1AGA4</accession>
<proteinExistence type="predicted"/>
<reference evidence="2" key="2">
    <citation type="submission" date="2022-03" db="EMBL/GenBank/DDBJ databases">
        <title>Draft title - Genomic analysis of global carrot germplasm unveils the trajectory of domestication and the origin of high carotenoid orange carrot.</title>
        <authorList>
            <person name="Iorizzo M."/>
            <person name="Ellison S."/>
            <person name="Senalik D."/>
            <person name="Macko-Podgorni A."/>
            <person name="Grzebelus D."/>
            <person name="Bostan H."/>
            <person name="Rolling W."/>
            <person name="Curaba J."/>
            <person name="Simon P."/>
        </authorList>
    </citation>
    <scope>NUCLEOTIDE SEQUENCE</scope>
    <source>
        <tissue evidence="2">Leaf</tissue>
    </source>
</reference>
<evidence type="ECO:0000313" key="3">
    <source>
        <dbReference type="Proteomes" id="UP000077755"/>
    </source>
</evidence>
<evidence type="ECO:0000259" key="1">
    <source>
        <dbReference type="Pfam" id="PF03101"/>
    </source>
</evidence>
<protein>
    <recommendedName>
        <fullName evidence="1">FAR1 domain-containing protein</fullName>
    </recommendedName>
</protein>
<dbReference type="PANTHER" id="PTHR47718">
    <property type="entry name" value="OS01G0519700 PROTEIN"/>
    <property type="match status" value="1"/>
</dbReference>
<gene>
    <name evidence="2" type="ORF">DCAR_0102089</name>
</gene>
<dbReference type="AlphaFoldDB" id="A0AAF1AGA4"/>
<dbReference type="EMBL" id="CP093343">
    <property type="protein sequence ID" value="WOG82919.1"/>
    <property type="molecule type" value="Genomic_DNA"/>
</dbReference>
<reference evidence="2" key="1">
    <citation type="journal article" date="2016" name="Nat. Genet.">
        <title>A high-quality carrot genome assembly provides new insights into carotenoid accumulation and asterid genome evolution.</title>
        <authorList>
            <person name="Iorizzo M."/>
            <person name="Ellison S."/>
            <person name="Senalik D."/>
            <person name="Zeng P."/>
            <person name="Satapoomin P."/>
            <person name="Huang J."/>
            <person name="Bowman M."/>
            <person name="Iovene M."/>
            <person name="Sanseverino W."/>
            <person name="Cavagnaro P."/>
            <person name="Yildiz M."/>
            <person name="Macko-Podgorni A."/>
            <person name="Moranska E."/>
            <person name="Grzebelus E."/>
            <person name="Grzebelus D."/>
            <person name="Ashrafi H."/>
            <person name="Zheng Z."/>
            <person name="Cheng S."/>
            <person name="Spooner D."/>
            <person name="Van Deynze A."/>
            <person name="Simon P."/>
        </authorList>
    </citation>
    <scope>NUCLEOTIDE SEQUENCE</scope>
    <source>
        <tissue evidence="2">Leaf</tissue>
    </source>
</reference>
<dbReference type="InterPro" id="IPR004330">
    <property type="entry name" value="FAR1_DNA_bnd_dom"/>
</dbReference>
<name>A0AAF1AGA4_DAUCS</name>
<evidence type="ECO:0000313" key="2">
    <source>
        <dbReference type="EMBL" id="WOG82919.1"/>
    </source>
</evidence>
<dbReference type="Pfam" id="PF03101">
    <property type="entry name" value="FAR1"/>
    <property type="match status" value="1"/>
</dbReference>
<organism evidence="2 3">
    <name type="scientific">Daucus carota subsp. sativus</name>
    <name type="common">Carrot</name>
    <dbReference type="NCBI Taxonomy" id="79200"/>
    <lineage>
        <taxon>Eukaryota</taxon>
        <taxon>Viridiplantae</taxon>
        <taxon>Streptophyta</taxon>
        <taxon>Embryophyta</taxon>
        <taxon>Tracheophyta</taxon>
        <taxon>Spermatophyta</taxon>
        <taxon>Magnoliopsida</taxon>
        <taxon>eudicotyledons</taxon>
        <taxon>Gunneridae</taxon>
        <taxon>Pentapetalae</taxon>
        <taxon>asterids</taxon>
        <taxon>campanulids</taxon>
        <taxon>Apiales</taxon>
        <taxon>Apiaceae</taxon>
        <taxon>Apioideae</taxon>
        <taxon>Scandiceae</taxon>
        <taxon>Daucinae</taxon>
        <taxon>Daucus</taxon>
        <taxon>Daucus sect. Daucus</taxon>
    </lineage>
</organism>
<feature type="domain" description="FAR1" evidence="1">
    <location>
        <begin position="20"/>
        <end position="114"/>
    </location>
</feature>
<keyword evidence="3" id="KW-1185">Reference proteome</keyword>
<dbReference type="Proteomes" id="UP000077755">
    <property type="component" value="Chromosome 1"/>
</dbReference>